<sequence>MVGIIFIIFLTELNAQPATTDWFIETIKDTTRDKESIILSKRSIDKQIFNYDRIYGWLSIRSNGEKVDIDIKWGGFISVGKSYVKYRIGENELRGDSWLISGEYDITVAPDPFLMLLQMSISEKAVFYTTPKGLTQVSYSFELEGLKQVLDQYTNLFKDYAGWVSSMNDSTDIARSIDPFHHNVKKYFQQENIFRRLSKKIDQYPAYTLRPIWHIDPIRTRFELILPEQDVFFYYNKWMKETGILFTRNDLRFIGSRKGSPHVVKYHEIDTVELIGNALMGYRYRINGEDLYTIFQSEPRERKAIEIFLVSMSELEKGYRTN</sequence>
<name>A0A382F4X0_9ZZZZ</name>
<evidence type="ECO:0000313" key="1">
    <source>
        <dbReference type="EMBL" id="SVB57117.1"/>
    </source>
</evidence>
<reference evidence="1" key="1">
    <citation type="submission" date="2018-05" db="EMBL/GenBank/DDBJ databases">
        <authorList>
            <person name="Lanie J.A."/>
            <person name="Ng W.-L."/>
            <person name="Kazmierczak K.M."/>
            <person name="Andrzejewski T.M."/>
            <person name="Davidsen T.M."/>
            <person name="Wayne K.J."/>
            <person name="Tettelin H."/>
            <person name="Glass J.I."/>
            <person name="Rusch D."/>
            <person name="Podicherti R."/>
            <person name="Tsui H.-C.T."/>
            <person name="Winkler M.E."/>
        </authorList>
    </citation>
    <scope>NUCLEOTIDE SEQUENCE</scope>
</reference>
<gene>
    <name evidence="1" type="ORF">METZ01_LOCUS209971</name>
</gene>
<dbReference type="EMBL" id="UINC01047621">
    <property type="protein sequence ID" value="SVB57117.1"/>
    <property type="molecule type" value="Genomic_DNA"/>
</dbReference>
<dbReference type="AlphaFoldDB" id="A0A382F4X0"/>
<proteinExistence type="predicted"/>
<accession>A0A382F4X0</accession>
<protein>
    <submittedName>
        <fullName evidence="1">Uncharacterized protein</fullName>
    </submittedName>
</protein>
<organism evidence="1">
    <name type="scientific">marine metagenome</name>
    <dbReference type="NCBI Taxonomy" id="408172"/>
    <lineage>
        <taxon>unclassified sequences</taxon>
        <taxon>metagenomes</taxon>
        <taxon>ecological metagenomes</taxon>
    </lineage>
</organism>